<feature type="region of interest" description="Disordered" evidence="1">
    <location>
        <begin position="1"/>
        <end position="37"/>
    </location>
</feature>
<sequence>MAEFDDPRRDRRTIRAMRRASRRGLAAQAAPRPDHRLRRRRLAGLAAAIGLAPLLAGFSPVPVPSGVAPVSGITAAQAPVPAGKPSAPLGERVRPGQTGGSSDDQPRRGFFGLFGGGRDNAPASTTPATTAAATGGGSADQRALLNAYPGAFRIEGNAVVFPSGTRVPWDDGRRKSAAELLTDGDVEDMFHYPYPAGSSRPPGRDEDPGRVRSDAFFKALYGASEGAVRANLRAVPWVPKLGGGTLLVTTRFGVDEKLEAVSRDLERLPSRFHKYLVPPAGTFNWRAIAGTNRLSVHSYGAAIDINTKFTNYWRWDAQQAGGTIPYRNQIPAEIVAVFEQHCFVWGGRWYHYDTMHFEYRPELLRHCH</sequence>
<feature type="compositionally biased region" description="Low complexity" evidence="1">
    <location>
        <begin position="121"/>
        <end position="133"/>
    </location>
</feature>
<dbReference type="AlphaFoldDB" id="A0A8B2NQD0"/>
<evidence type="ECO:0000256" key="1">
    <source>
        <dbReference type="SAM" id="MobiDB-lite"/>
    </source>
</evidence>
<feature type="domain" description="Peptidase M15C" evidence="2">
    <location>
        <begin position="290"/>
        <end position="359"/>
    </location>
</feature>
<accession>A0A8B2NQD0</accession>
<proteinExistence type="predicted"/>
<feature type="compositionally biased region" description="Basic residues" evidence="1">
    <location>
        <begin position="10"/>
        <end position="22"/>
    </location>
</feature>
<dbReference type="Gene3D" id="3.30.1380.10">
    <property type="match status" value="1"/>
</dbReference>
<protein>
    <recommendedName>
        <fullName evidence="2">Peptidase M15C domain-containing protein</fullName>
    </recommendedName>
</protein>
<evidence type="ECO:0000313" key="4">
    <source>
        <dbReference type="Proteomes" id="UP000249590"/>
    </source>
</evidence>
<dbReference type="SUPFAM" id="SSF55166">
    <property type="entry name" value="Hedgehog/DD-peptidase"/>
    <property type="match status" value="1"/>
</dbReference>
<dbReference type="Proteomes" id="UP000249590">
    <property type="component" value="Unassembled WGS sequence"/>
</dbReference>
<dbReference type="EMBL" id="QHHQ01000005">
    <property type="protein sequence ID" value="RAH99221.1"/>
    <property type="molecule type" value="Genomic_DNA"/>
</dbReference>
<gene>
    <name evidence="3" type="ORF">DLJ53_22015</name>
</gene>
<reference evidence="3 4" key="1">
    <citation type="submission" date="2018-05" db="EMBL/GenBank/DDBJ databases">
        <title>Acuticoccus sediminis sp. nov., isolated from deep-sea sediment of Indian Ocean.</title>
        <authorList>
            <person name="Liu X."/>
            <person name="Lai Q."/>
            <person name="Du Y."/>
            <person name="Sun F."/>
            <person name="Zhang X."/>
            <person name="Wang S."/>
            <person name="Shao Z."/>
        </authorList>
    </citation>
    <scope>NUCLEOTIDE SEQUENCE [LARGE SCALE GENOMIC DNA]</scope>
    <source>
        <strain evidence="3 4">PTG4-2</strain>
    </source>
</reference>
<dbReference type="GO" id="GO:0008233">
    <property type="term" value="F:peptidase activity"/>
    <property type="evidence" value="ECO:0007669"/>
    <property type="project" value="InterPro"/>
</dbReference>
<feature type="region of interest" description="Disordered" evidence="1">
    <location>
        <begin position="78"/>
        <end position="138"/>
    </location>
</feature>
<comment type="caution">
    <text evidence="3">The sequence shown here is derived from an EMBL/GenBank/DDBJ whole genome shotgun (WGS) entry which is preliminary data.</text>
</comment>
<dbReference type="InterPro" id="IPR039561">
    <property type="entry name" value="Peptidase_M15C"/>
</dbReference>
<organism evidence="3 4">
    <name type="scientific">Acuticoccus sediminis</name>
    <dbReference type="NCBI Taxonomy" id="2184697"/>
    <lineage>
        <taxon>Bacteria</taxon>
        <taxon>Pseudomonadati</taxon>
        <taxon>Pseudomonadota</taxon>
        <taxon>Alphaproteobacteria</taxon>
        <taxon>Hyphomicrobiales</taxon>
        <taxon>Amorphaceae</taxon>
        <taxon>Acuticoccus</taxon>
    </lineage>
</organism>
<dbReference type="Pfam" id="PF13539">
    <property type="entry name" value="Peptidase_M15_4"/>
    <property type="match status" value="1"/>
</dbReference>
<name>A0A8B2NQD0_9HYPH</name>
<dbReference type="InterPro" id="IPR009045">
    <property type="entry name" value="Zn_M74/Hedgehog-like"/>
</dbReference>
<evidence type="ECO:0000259" key="2">
    <source>
        <dbReference type="Pfam" id="PF13539"/>
    </source>
</evidence>
<evidence type="ECO:0000313" key="3">
    <source>
        <dbReference type="EMBL" id="RAH99221.1"/>
    </source>
</evidence>
<keyword evidence="4" id="KW-1185">Reference proteome</keyword>